<dbReference type="KEGG" id="abat:CFX1CAM_2158"/>
<dbReference type="GO" id="GO:0005886">
    <property type="term" value="C:plasma membrane"/>
    <property type="evidence" value="ECO:0007669"/>
    <property type="project" value="UniProtKB-SubCell"/>
</dbReference>
<evidence type="ECO:0000313" key="13">
    <source>
        <dbReference type="EMBL" id="SMX55223.1"/>
    </source>
</evidence>
<dbReference type="GO" id="GO:1903607">
    <property type="term" value="P:cytochrome c biosynthetic process"/>
    <property type="evidence" value="ECO:0007669"/>
    <property type="project" value="TreeGrafter"/>
</dbReference>
<comment type="subcellular location">
    <subcellularLocation>
        <location evidence="2">Cell inner membrane</location>
        <topology evidence="2">Multi-pass membrane protein</topology>
    </subcellularLocation>
</comment>
<comment type="similarity">
    <text evidence="3">Belongs to the CcmB/CycW/HelB family.</text>
</comment>
<feature type="transmembrane region" description="Helical" evidence="12">
    <location>
        <begin position="166"/>
        <end position="183"/>
    </location>
</feature>
<dbReference type="OrthoDB" id="9812809at2"/>
<keyword evidence="10 12" id="KW-1133">Transmembrane helix</keyword>
<keyword evidence="7" id="KW-0997">Cell inner membrane</keyword>
<evidence type="ECO:0000256" key="2">
    <source>
        <dbReference type="ARBA" id="ARBA00004429"/>
    </source>
</evidence>
<keyword evidence="14" id="KW-1185">Reference proteome</keyword>
<name>A0A1Y6K6F6_9CHLR</name>
<gene>
    <name evidence="13" type="primary">ccmB</name>
    <name evidence="13" type="ORF">CFX1CAM_2158</name>
</gene>
<evidence type="ECO:0000313" key="14">
    <source>
        <dbReference type="Proteomes" id="UP000195514"/>
    </source>
</evidence>
<evidence type="ECO:0000256" key="1">
    <source>
        <dbReference type="ARBA" id="ARBA00002442"/>
    </source>
</evidence>
<protein>
    <recommendedName>
        <fullName evidence="4">Heme exporter protein B</fullName>
    </recommendedName>
</protein>
<dbReference type="PIRSF" id="PIRSF002764">
    <property type="entry name" value="CcmB"/>
    <property type="match status" value="1"/>
</dbReference>
<reference evidence="14" key="1">
    <citation type="submission" date="2017-05" db="EMBL/GenBank/DDBJ databases">
        <authorList>
            <person name="Kirkegaard R."/>
            <person name="Mcilroy J S."/>
        </authorList>
    </citation>
    <scope>NUCLEOTIDE SEQUENCE [LARGE SCALE GENOMIC DNA]</scope>
</reference>
<dbReference type="RefSeq" id="WP_087863011.1">
    <property type="nucleotide sequence ID" value="NZ_LT859958.1"/>
</dbReference>
<accession>A0A1Y6K6F6</accession>
<evidence type="ECO:0000256" key="11">
    <source>
        <dbReference type="ARBA" id="ARBA00023136"/>
    </source>
</evidence>
<comment type="function">
    <text evidence="1">Required for the export of heme to the periplasm for the biogenesis of c-type cytochromes.</text>
</comment>
<dbReference type="PANTHER" id="PTHR30070:SF1">
    <property type="entry name" value="CYTOCHROME C BIOGENESIS B-RELATED"/>
    <property type="match status" value="1"/>
</dbReference>
<keyword evidence="11 12" id="KW-0472">Membrane</keyword>
<feature type="transmembrane region" description="Helical" evidence="12">
    <location>
        <begin position="29"/>
        <end position="47"/>
    </location>
</feature>
<dbReference type="AlphaFoldDB" id="A0A1Y6K6F6"/>
<dbReference type="Proteomes" id="UP000195514">
    <property type="component" value="Chromosome I"/>
</dbReference>
<evidence type="ECO:0000256" key="6">
    <source>
        <dbReference type="ARBA" id="ARBA00022475"/>
    </source>
</evidence>
<evidence type="ECO:0000256" key="3">
    <source>
        <dbReference type="ARBA" id="ARBA00010544"/>
    </source>
</evidence>
<keyword evidence="6" id="KW-1003">Cell membrane</keyword>
<dbReference type="GO" id="GO:0017004">
    <property type="term" value="P:cytochrome complex assembly"/>
    <property type="evidence" value="ECO:0007669"/>
    <property type="project" value="UniProtKB-KW"/>
</dbReference>
<sequence length="227" mass="24791">MKAIGAYLGVVWQILRKDIQVEWRGRQGLPVMLMFALMIVFLFNFALQLAPDVQAGLTSGLLWVSLAFASTLGLNRSISLERENNALDGLLLAPVDRSAIFFGKTLGNFCFTTLVGLLLLPVFSLFYGQNLLRAPLFLVMLLGLAAYTSLGTLLSALSIQARTRDVLLPVLLYPLALPILIAAVEASRGVLAEQPLSEMSSWIYLLLAGVLIFNAAGLLFFETILED</sequence>
<feature type="transmembrane region" description="Helical" evidence="12">
    <location>
        <begin position="134"/>
        <end position="154"/>
    </location>
</feature>
<keyword evidence="5" id="KW-0813">Transport</keyword>
<dbReference type="InterPro" id="IPR026031">
    <property type="entry name" value="Cyt_c_CcmB_bac"/>
</dbReference>
<dbReference type="PANTHER" id="PTHR30070">
    <property type="entry name" value="HEME EXPORTER PROTEIN B"/>
    <property type="match status" value="1"/>
</dbReference>
<dbReference type="EMBL" id="LT859958">
    <property type="protein sequence ID" value="SMX55223.1"/>
    <property type="molecule type" value="Genomic_DNA"/>
</dbReference>
<evidence type="ECO:0000256" key="12">
    <source>
        <dbReference type="SAM" id="Phobius"/>
    </source>
</evidence>
<proteinExistence type="inferred from homology"/>
<evidence type="ECO:0000256" key="5">
    <source>
        <dbReference type="ARBA" id="ARBA00022448"/>
    </source>
</evidence>
<dbReference type="PRINTS" id="PR01414">
    <property type="entry name" value="CCMBBIOGNSIS"/>
</dbReference>
<dbReference type="GO" id="GO:0015232">
    <property type="term" value="F:heme transmembrane transporter activity"/>
    <property type="evidence" value="ECO:0007669"/>
    <property type="project" value="InterPro"/>
</dbReference>
<dbReference type="Pfam" id="PF03379">
    <property type="entry name" value="CcmB"/>
    <property type="match status" value="1"/>
</dbReference>
<keyword evidence="8 12" id="KW-0812">Transmembrane</keyword>
<evidence type="ECO:0000256" key="9">
    <source>
        <dbReference type="ARBA" id="ARBA00022748"/>
    </source>
</evidence>
<organism evidence="13 14">
    <name type="scientific">Candidatus Brevifilum fermentans</name>
    <dbReference type="NCBI Taxonomy" id="1986204"/>
    <lineage>
        <taxon>Bacteria</taxon>
        <taxon>Bacillati</taxon>
        <taxon>Chloroflexota</taxon>
        <taxon>Anaerolineae</taxon>
        <taxon>Anaerolineales</taxon>
        <taxon>Anaerolineaceae</taxon>
        <taxon>Candidatus Brevifilum</taxon>
    </lineage>
</organism>
<dbReference type="InterPro" id="IPR003544">
    <property type="entry name" value="Cyt_c_biogenesis_CcmB"/>
</dbReference>
<feature type="transmembrane region" description="Helical" evidence="12">
    <location>
        <begin position="53"/>
        <end position="74"/>
    </location>
</feature>
<keyword evidence="9" id="KW-0201">Cytochrome c-type biogenesis</keyword>
<feature type="transmembrane region" description="Helical" evidence="12">
    <location>
        <begin position="203"/>
        <end position="221"/>
    </location>
</feature>
<evidence type="ECO:0000256" key="8">
    <source>
        <dbReference type="ARBA" id="ARBA00022692"/>
    </source>
</evidence>
<evidence type="ECO:0000256" key="4">
    <source>
        <dbReference type="ARBA" id="ARBA00016452"/>
    </source>
</evidence>
<feature type="transmembrane region" description="Helical" evidence="12">
    <location>
        <begin position="106"/>
        <end position="128"/>
    </location>
</feature>
<evidence type="ECO:0000256" key="10">
    <source>
        <dbReference type="ARBA" id="ARBA00022989"/>
    </source>
</evidence>
<evidence type="ECO:0000256" key="7">
    <source>
        <dbReference type="ARBA" id="ARBA00022519"/>
    </source>
</evidence>